<comment type="caution">
    <text evidence="2">The sequence shown here is derived from an EMBL/GenBank/DDBJ whole genome shotgun (WGS) entry which is preliminary data.</text>
</comment>
<dbReference type="SMR" id="A0A482X396"/>
<evidence type="ECO:0000313" key="3">
    <source>
        <dbReference type="Proteomes" id="UP000291343"/>
    </source>
</evidence>
<dbReference type="InterPro" id="IPR013154">
    <property type="entry name" value="ADH-like_N"/>
</dbReference>
<dbReference type="PANTHER" id="PTHR44461">
    <property type="entry name" value="QUINONE OXIDOREDUCTASE-LIKE PROTEIN 1"/>
    <property type="match status" value="1"/>
</dbReference>
<dbReference type="InterPro" id="IPR042633">
    <property type="entry name" value="CRYZL1"/>
</dbReference>
<dbReference type="InParanoid" id="A0A482X396"/>
<dbReference type="GO" id="GO:0016491">
    <property type="term" value="F:oxidoreductase activity"/>
    <property type="evidence" value="ECO:0007669"/>
    <property type="project" value="InterPro"/>
</dbReference>
<proteinExistence type="predicted"/>
<dbReference type="Gene3D" id="3.90.180.10">
    <property type="entry name" value="Medium-chain alcohol dehydrogenases, catalytic domain"/>
    <property type="match status" value="1"/>
</dbReference>
<dbReference type="STRING" id="195883.A0A482X396"/>
<dbReference type="PANTHER" id="PTHR44461:SF1">
    <property type="entry name" value="QUINONE OXIDOREDUCTASE-LIKE PROTEIN 1"/>
    <property type="match status" value="1"/>
</dbReference>
<keyword evidence="3" id="KW-1185">Reference proteome</keyword>
<dbReference type="InterPro" id="IPR011032">
    <property type="entry name" value="GroES-like_sf"/>
</dbReference>
<dbReference type="AlphaFoldDB" id="A0A482X396"/>
<protein>
    <recommendedName>
        <fullName evidence="1">Enoyl reductase (ER) domain-containing protein</fullName>
    </recommendedName>
</protein>
<organism evidence="2 3">
    <name type="scientific">Laodelphax striatellus</name>
    <name type="common">Small brown planthopper</name>
    <name type="synonym">Delphax striatella</name>
    <dbReference type="NCBI Taxonomy" id="195883"/>
    <lineage>
        <taxon>Eukaryota</taxon>
        <taxon>Metazoa</taxon>
        <taxon>Ecdysozoa</taxon>
        <taxon>Arthropoda</taxon>
        <taxon>Hexapoda</taxon>
        <taxon>Insecta</taxon>
        <taxon>Pterygota</taxon>
        <taxon>Neoptera</taxon>
        <taxon>Paraneoptera</taxon>
        <taxon>Hemiptera</taxon>
        <taxon>Auchenorrhyncha</taxon>
        <taxon>Fulgoroidea</taxon>
        <taxon>Delphacidae</taxon>
        <taxon>Criomorphinae</taxon>
        <taxon>Laodelphax</taxon>
    </lineage>
</organism>
<dbReference type="OrthoDB" id="3509362at2759"/>
<reference evidence="2 3" key="1">
    <citation type="journal article" date="2017" name="Gigascience">
        <title>Genome sequence of the small brown planthopper, Laodelphax striatellus.</title>
        <authorList>
            <person name="Zhu J."/>
            <person name="Jiang F."/>
            <person name="Wang X."/>
            <person name="Yang P."/>
            <person name="Bao Y."/>
            <person name="Zhao W."/>
            <person name="Wang W."/>
            <person name="Lu H."/>
            <person name="Wang Q."/>
            <person name="Cui N."/>
            <person name="Li J."/>
            <person name="Chen X."/>
            <person name="Luo L."/>
            <person name="Yu J."/>
            <person name="Kang L."/>
            <person name="Cui F."/>
        </authorList>
    </citation>
    <scope>NUCLEOTIDE SEQUENCE [LARGE SCALE GENOMIC DNA]</scope>
    <source>
        <strain evidence="2">Lst14</strain>
    </source>
</reference>
<evidence type="ECO:0000259" key="1">
    <source>
        <dbReference type="SMART" id="SM00829"/>
    </source>
</evidence>
<dbReference type="InterPro" id="IPR036291">
    <property type="entry name" value="NAD(P)-bd_dom_sf"/>
</dbReference>
<dbReference type="Proteomes" id="UP000291343">
    <property type="component" value="Unassembled WGS sequence"/>
</dbReference>
<feature type="domain" description="Enoyl reductase (ER)" evidence="1">
    <location>
        <begin position="16"/>
        <end position="220"/>
    </location>
</feature>
<dbReference type="InterPro" id="IPR020843">
    <property type="entry name" value="ER"/>
</dbReference>
<accession>A0A482X396</accession>
<dbReference type="SUPFAM" id="SSF51735">
    <property type="entry name" value="NAD(P)-binding Rossmann-fold domains"/>
    <property type="match status" value="1"/>
</dbReference>
<sequence length="221" mass="23694">MYRTKGSVFMDIDNGGSSLSFVMSNEEKLPDLGKYSVLIEVRACGLTLPLCDINTISQTLRKSGKKRVAVGQDISGVVRAVGTDVSSVRIGDQVVGIIPLDYEQSGCAEKLVLQEYDVVIKPNSVSFIDAASCIGEGMTAYLALHYLGRMTSGDTILVVNGASPLGSACIQLAHHWGARVVATCSTSDEKLYLQTLGNKLGEKLSILPLFQPLKPTIILKK</sequence>
<dbReference type="SMART" id="SM00829">
    <property type="entry name" value="PKS_ER"/>
    <property type="match status" value="1"/>
</dbReference>
<dbReference type="Pfam" id="PF08240">
    <property type="entry name" value="ADH_N"/>
    <property type="match status" value="1"/>
</dbReference>
<name>A0A482X396_LAOST</name>
<dbReference type="SUPFAM" id="SSF50129">
    <property type="entry name" value="GroES-like"/>
    <property type="match status" value="1"/>
</dbReference>
<evidence type="ECO:0000313" key="2">
    <source>
        <dbReference type="EMBL" id="RZF40339.1"/>
    </source>
</evidence>
<gene>
    <name evidence="2" type="ORF">LSTR_LSTR006948</name>
</gene>
<dbReference type="EMBL" id="QKKF02018530">
    <property type="protein sequence ID" value="RZF40339.1"/>
    <property type="molecule type" value="Genomic_DNA"/>
</dbReference>